<evidence type="ECO:0000256" key="5">
    <source>
        <dbReference type="ARBA" id="ARBA00022847"/>
    </source>
</evidence>
<organism evidence="10 11">
    <name type="scientific">Streptosporangium amethystogenes subsp. fukuiense</name>
    <dbReference type="NCBI Taxonomy" id="698418"/>
    <lineage>
        <taxon>Bacteria</taxon>
        <taxon>Bacillati</taxon>
        <taxon>Actinomycetota</taxon>
        <taxon>Actinomycetes</taxon>
        <taxon>Streptosporangiales</taxon>
        <taxon>Streptosporangiaceae</taxon>
        <taxon>Streptosporangium</taxon>
    </lineage>
</organism>
<keyword evidence="2" id="KW-0813">Transport</keyword>
<feature type="transmembrane region" description="Helical" evidence="8">
    <location>
        <begin position="89"/>
        <end position="108"/>
    </location>
</feature>
<feature type="transmembrane region" description="Helical" evidence="8">
    <location>
        <begin position="275"/>
        <end position="296"/>
    </location>
</feature>
<dbReference type="PANTHER" id="PTHR43528:SF1">
    <property type="entry name" value="ALPHA-KETOGLUTARATE PERMEASE"/>
    <property type="match status" value="1"/>
</dbReference>
<dbReference type="Proteomes" id="UP001596514">
    <property type="component" value="Unassembled WGS sequence"/>
</dbReference>
<dbReference type="InterPro" id="IPR036259">
    <property type="entry name" value="MFS_trans_sf"/>
</dbReference>
<gene>
    <name evidence="10" type="ORF">ACFQVD_39360</name>
</gene>
<keyword evidence="3" id="KW-1003">Cell membrane</keyword>
<feature type="transmembrane region" description="Helical" evidence="8">
    <location>
        <begin position="400"/>
        <end position="418"/>
    </location>
</feature>
<dbReference type="InterPro" id="IPR020846">
    <property type="entry name" value="MFS_dom"/>
</dbReference>
<feature type="transmembrane region" description="Helical" evidence="8">
    <location>
        <begin position="58"/>
        <end position="77"/>
    </location>
</feature>
<comment type="caution">
    <text evidence="10">The sequence shown here is derived from an EMBL/GenBank/DDBJ whole genome shotgun (WGS) entry which is preliminary data.</text>
</comment>
<feature type="transmembrane region" description="Helical" evidence="8">
    <location>
        <begin position="367"/>
        <end position="388"/>
    </location>
</feature>
<feature type="transmembrane region" description="Helical" evidence="8">
    <location>
        <begin position="114"/>
        <end position="133"/>
    </location>
</feature>
<reference evidence="11" key="1">
    <citation type="journal article" date="2019" name="Int. J. Syst. Evol. Microbiol.">
        <title>The Global Catalogue of Microorganisms (GCM) 10K type strain sequencing project: providing services to taxonomists for standard genome sequencing and annotation.</title>
        <authorList>
            <consortium name="The Broad Institute Genomics Platform"/>
            <consortium name="The Broad Institute Genome Sequencing Center for Infectious Disease"/>
            <person name="Wu L."/>
            <person name="Ma J."/>
        </authorList>
    </citation>
    <scope>NUCLEOTIDE SEQUENCE [LARGE SCALE GENOMIC DNA]</scope>
    <source>
        <strain evidence="11">JCM 10083</strain>
    </source>
</reference>
<accession>A0ABW2TD57</accession>
<name>A0ABW2TD57_9ACTN</name>
<dbReference type="Gene3D" id="1.20.1250.20">
    <property type="entry name" value="MFS general substrate transporter like domains"/>
    <property type="match status" value="1"/>
</dbReference>
<feature type="transmembrane region" description="Helical" evidence="8">
    <location>
        <begin position="191"/>
        <end position="209"/>
    </location>
</feature>
<dbReference type="InterPro" id="IPR011701">
    <property type="entry name" value="MFS"/>
</dbReference>
<keyword evidence="4 8" id="KW-0812">Transmembrane</keyword>
<feature type="transmembrane region" description="Helical" evidence="8">
    <location>
        <begin position="334"/>
        <end position="360"/>
    </location>
</feature>
<keyword evidence="11" id="KW-1185">Reference proteome</keyword>
<evidence type="ECO:0000313" key="11">
    <source>
        <dbReference type="Proteomes" id="UP001596514"/>
    </source>
</evidence>
<comment type="subcellular location">
    <subcellularLocation>
        <location evidence="1">Cell membrane</location>
        <topology evidence="1">Multi-pass membrane protein</topology>
    </subcellularLocation>
</comment>
<dbReference type="RefSeq" id="WP_343973184.1">
    <property type="nucleotide sequence ID" value="NZ_BAAAGK010000098.1"/>
</dbReference>
<dbReference type="EMBL" id="JBHTEE010000001">
    <property type="protein sequence ID" value="MFC7606176.1"/>
    <property type="molecule type" value="Genomic_DNA"/>
</dbReference>
<protein>
    <submittedName>
        <fullName evidence="10">MFS transporter</fullName>
    </submittedName>
</protein>
<evidence type="ECO:0000313" key="10">
    <source>
        <dbReference type="EMBL" id="MFC7606176.1"/>
    </source>
</evidence>
<keyword evidence="6 8" id="KW-1133">Transmembrane helix</keyword>
<feature type="domain" description="Major facilitator superfamily (MFS) profile" evidence="9">
    <location>
        <begin position="18"/>
        <end position="423"/>
    </location>
</feature>
<keyword evidence="7 8" id="KW-0472">Membrane</keyword>
<evidence type="ECO:0000256" key="7">
    <source>
        <dbReference type="ARBA" id="ARBA00023136"/>
    </source>
</evidence>
<dbReference type="SUPFAM" id="SSF103473">
    <property type="entry name" value="MFS general substrate transporter"/>
    <property type="match status" value="1"/>
</dbReference>
<evidence type="ECO:0000256" key="6">
    <source>
        <dbReference type="ARBA" id="ARBA00022989"/>
    </source>
</evidence>
<dbReference type="PANTHER" id="PTHR43528">
    <property type="entry name" value="ALPHA-KETOGLUTARATE PERMEASE"/>
    <property type="match status" value="1"/>
</dbReference>
<proteinExistence type="predicted"/>
<keyword evidence="5" id="KW-0769">Symport</keyword>
<sequence>MSTTTAAADTPVRSARRELAAATVGGVVELFDWTLYGVLAPYFAAQIFPGGDPLTKLLAAYLGFAVGFLARPLGSAVMGRLADTHGRRFVMTLSVMTIAIGSLLIGIAPTYATAGATGAVLIVIVRFAMGLSVSGELASSAAFVTETAPRARRFLYSAVSYGGGMLGQLLSFAVLAVLLAGFGKEGLENGAWRYGFLFGAVLGLAALWIRRSVDEPEEFVRTRASGARPKVLPLLRANLRKLLAVFFMTVGSTMSLYFGTLYLPQFAAKAGVVSAAAASSLIMVAIAVQFVAMVVFGKLSDRLSPLTLTRVGLGYLAVATVPLMSLLLSGALPFLLVACLYVIGVAPALAVLNVVGGLLFPVHIRAIAIGLSTSLAVAAFGGTFPLVAEAMTGSGHPDWVGWYAAAGAVISLVASLFIRRQDLRHGESRSLAG</sequence>
<evidence type="ECO:0000256" key="4">
    <source>
        <dbReference type="ARBA" id="ARBA00022692"/>
    </source>
</evidence>
<dbReference type="Pfam" id="PF07690">
    <property type="entry name" value="MFS_1"/>
    <property type="match status" value="1"/>
</dbReference>
<feature type="transmembrane region" description="Helical" evidence="8">
    <location>
        <begin position="242"/>
        <end position="263"/>
    </location>
</feature>
<evidence type="ECO:0000259" key="9">
    <source>
        <dbReference type="PROSITE" id="PS50850"/>
    </source>
</evidence>
<evidence type="ECO:0000256" key="8">
    <source>
        <dbReference type="SAM" id="Phobius"/>
    </source>
</evidence>
<dbReference type="PROSITE" id="PS50850">
    <property type="entry name" value="MFS"/>
    <property type="match status" value="1"/>
</dbReference>
<feature type="transmembrane region" description="Helical" evidence="8">
    <location>
        <begin position="308"/>
        <end position="328"/>
    </location>
</feature>
<evidence type="ECO:0000256" key="3">
    <source>
        <dbReference type="ARBA" id="ARBA00022475"/>
    </source>
</evidence>
<dbReference type="InterPro" id="IPR051084">
    <property type="entry name" value="H+-coupled_symporters"/>
</dbReference>
<evidence type="ECO:0000256" key="1">
    <source>
        <dbReference type="ARBA" id="ARBA00004651"/>
    </source>
</evidence>
<evidence type="ECO:0000256" key="2">
    <source>
        <dbReference type="ARBA" id="ARBA00022448"/>
    </source>
</evidence>
<feature type="transmembrane region" description="Helical" evidence="8">
    <location>
        <begin position="154"/>
        <end position="179"/>
    </location>
</feature>